<evidence type="ECO:0000256" key="11">
    <source>
        <dbReference type="ARBA" id="ARBA00023136"/>
    </source>
</evidence>
<evidence type="ECO:0000256" key="6">
    <source>
        <dbReference type="ARBA" id="ARBA00022475"/>
    </source>
</evidence>
<dbReference type="GO" id="GO:0005886">
    <property type="term" value="C:plasma membrane"/>
    <property type="evidence" value="ECO:0007669"/>
    <property type="project" value="UniProtKB-SubCell"/>
</dbReference>
<comment type="function">
    <text evidence="1">Required for the export of heme to the periplasm for the biogenesis of c-type cytochromes.</text>
</comment>
<gene>
    <name evidence="13" type="ORF">AVDCRST_MAG11-2583</name>
</gene>
<dbReference type="EMBL" id="CADCTU010000575">
    <property type="protein sequence ID" value="CAA9333388.1"/>
    <property type="molecule type" value="Genomic_DNA"/>
</dbReference>
<dbReference type="PANTHER" id="PTHR30070">
    <property type="entry name" value="HEME EXPORTER PROTEIN B"/>
    <property type="match status" value="1"/>
</dbReference>
<comment type="subcellular location">
    <subcellularLocation>
        <location evidence="2">Cell inner membrane</location>
        <topology evidence="2">Multi-pass membrane protein</topology>
    </subcellularLocation>
</comment>
<feature type="transmembrane region" description="Helical" evidence="12">
    <location>
        <begin position="202"/>
        <end position="224"/>
    </location>
</feature>
<feature type="transmembrane region" description="Helical" evidence="12">
    <location>
        <begin position="131"/>
        <end position="153"/>
    </location>
</feature>
<feature type="transmembrane region" description="Helical" evidence="12">
    <location>
        <begin position="102"/>
        <end position="124"/>
    </location>
</feature>
<keyword evidence="9" id="KW-0201">Cytochrome c-type biogenesis</keyword>
<organism evidence="13">
    <name type="scientific">uncultured Gemmatimonadaceae bacterium</name>
    <dbReference type="NCBI Taxonomy" id="246130"/>
    <lineage>
        <taxon>Bacteria</taxon>
        <taxon>Pseudomonadati</taxon>
        <taxon>Gemmatimonadota</taxon>
        <taxon>Gemmatimonadia</taxon>
        <taxon>Gemmatimonadales</taxon>
        <taxon>Gemmatimonadaceae</taxon>
        <taxon>environmental samples</taxon>
    </lineage>
</organism>
<evidence type="ECO:0000313" key="13">
    <source>
        <dbReference type="EMBL" id="CAA9333388.1"/>
    </source>
</evidence>
<name>A0A6J4LHY0_9BACT</name>
<protein>
    <recommendedName>
        <fullName evidence="4">Heme exporter protein B</fullName>
    </recommendedName>
</protein>
<comment type="similarity">
    <text evidence="3">Belongs to the CcmB/CycW/HelB family.</text>
</comment>
<proteinExistence type="inferred from homology"/>
<dbReference type="PANTHER" id="PTHR30070:SF1">
    <property type="entry name" value="CYTOCHROME C BIOGENESIS B-RELATED"/>
    <property type="match status" value="1"/>
</dbReference>
<evidence type="ECO:0000256" key="9">
    <source>
        <dbReference type="ARBA" id="ARBA00022748"/>
    </source>
</evidence>
<dbReference type="InterPro" id="IPR003544">
    <property type="entry name" value="Cyt_c_biogenesis_CcmB"/>
</dbReference>
<dbReference type="InterPro" id="IPR026031">
    <property type="entry name" value="Cyt_c_CcmB_bac"/>
</dbReference>
<keyword evidence="11 12" id="KW-0472">Membrane</keyword>
<keyword evidence="10 12" id="KW-1133">Transmembrane helix</keyword>
<dbReference type="PRINTS" id="PR01414">
    <property type="entry name" value="CCMBBIOGNSIS"/>
</dbReference>
<sequence length="226" mass="23799">MRRVLAAALLLARKDLAIEFRTKTAFFAAAVFAAVAVAAFYFTWDPTAVPAADLAPGVLWVIFVFSALLGLNRSFGVEQADRAIDALLAAPVPREAIFLGKAAANLLFVLGVQMIAFPFVALIYGVSLWEIAAPLAGVAILAGVGVVSVGTLFSAMAVNTRLAELLLPMLALPFFVPVVVAAGQATALLVSGRPVGEAFGWLRVLLAFDLVFVFACTVAFPFVVEE</sequence>
<evidence type="ECO:0000256" key="3">
    <source>
        <dbReference type="ARBA" id="ARBA00010544"/>
    </source>
</evidence>
<evidence type="ECO:0000256" key="8">
    <source>
        <dbReference type="ARBA" id="ARBA00022692"/>
    </source>
</evidence>
<keyword evidence="7" id="KW-0997">Cell inner membrane</keyword>
<evidence type="ECO:0000256" key="12">
    <source>
        <dbReference type="SAM" id="Phobius"/>
    </source>
</evidence>
<evidence type="ECO:0000256" key="7">
    <source>
        <dbReference type="ARBA" id="ARBA00022519"/>
    </source>
</evidence>
<accession>A0A6J4LHY0</accession>
<feature type="transmembrane region" description="Helical" evidence="12">
    <location>
        <begin position="27"/>
        <end position="44"/>
    </location>
</feature>
<evidence type="ECO:0000256" key="4">
    <source>
        <dbReference type="ARBA" id="ARBA00016452"/>
    </source>
</evidence>
<dbReference type="GO" id="GO:1903607">
    <property type="term" value="P:cytochrome c biosynthetic process"/>
    <property type="evidence" value="ECO:0007669"/>
    <property type="project" value="TreeGrafter"/>
</dbReference>
<dbReference type="Pfam" id="PF03379">
    <property type="entry name" value="CcmB"/>
    <property type="match status" value="1"/>
</dbReference>
<evidence type="ECO:0000256" key="1">
    <source>
        <dbReference type="ARBA" id="ARBA00002442"/>
    </source>
</evidence>
<dbReference type="GO" id="GO:0017004">
    <property type="term" value="P:cytochrome complex assembly"/>
    <property type="evidence" value="ECO:0007669"/>
    <property type="project" value="UniProtKB-KW"/>
</dbReference>
<dbReference type="PIRSF" id="PIRSF002764">
    <property type="entry name" value="CcmB"/>
    <property type="match status" value="1"/>
</dbReference>
<keyword evidence="8 12" id="KW-0812">Transmembrane</keyword>
<keyword evidence="6" id="KW-1003">Cell membrane</keyword>
<feature type="transmembrane region" description="Helical" evidence="12">
    <location>
        <begin position="165"/>
        <end position="190"/>
    </location>
</feature>
<dbReference type="AlphaFoldDB" id="A0A6J4LHY0"/>
<feature type="transmembrane region" description="Helical" evidence="12">
    <location>
        <begin position="51"/>
        <end position="71"/>
    </location>
</feature>
<evidence type="ECO:0000256" key="5">
    <source>
        <dbReference type="ARBA" id="ARBA00022448"/>
    </source>
</evidence>
<evidence type="ECO:0000256" key="2">
    <source>
        <dbReference type="ARBA" id="ARBA00004429"/>
    </source>
</evidence>
<keyword evidence="5" id="KW-0813">Transport</keyword>
<reference evidence="13" key="1">
    <citation type="submission" date="2020-02" db="EMBL/GenBank/DDBJ databases">
        <authorList>
            <person name="Meier V. D."/>
        </authorList>
    </citation>
    <scope>NUCLEOTIDE SEQUENCE</scope>
    <source>
        <strain evidence="13">AVDCRST_MAG11</strain>
    </source>
</reference>
<dbReference type="GO" id="GO:0015232">
    <property type="term" value="F:heme transmembrane transporter activity"/>
    <property type="evidence" value="ECO:0007669"/>
    <property type="project" value="InterPro"/>
</dbReference>
<evidence type="ECO:0000256" key="10">
    <source>
        <dbReference type="ARBA" id="ARBA00022989"/>
    </source>
</evidence>